<evidence type="ECO:0000256" key="1">
    <source>
        <dbReference type="SAM" id="MobiDB-lite"/>
    </source>
</evidence>
<dbReference type="Proteomes" id="UP001153069">
    <property type="component" value="Unassembled WGS sequence"/>
</dbReference>
<accession>A0A9N8EG65</accession>
<keyword evidence="3" id="KW-1185">Reference proteome</keyword>
<comment type="caution">
    <text evidence="2">The sequence shown here is derived from an EMBL/GenBank/DDBJ whole genome shotgun (WGS) entry which is preliminary data.</text>
</comment>
<feature type="region of interest" description="Disordered" evidence="1">
    <location>
        <begin position="62"/>
        <end position="111"/>
    </location>
</feature>
<feature type="region of interest" description="Disordered" evidence="1">
    <location>
        <begin position="124"/>
        <end position="210"/>
    </location>
</feature>
<dbReference type="EMBL" id="CAICTM010000895">
    <property type="protein sequence ID" value="CAB9517984.1"/>
    <property type="molecule type" value="Genomic_DNA"/>
</dbReference>
<organism evidence="2 3">
    <name type="scientific">Seminavis robusta</name>
    <dbReference type="NCBI Taxonomy" id="568900"/>
    <lineage>
        <taxon>Eukaryota</taxon>
        <taxon>Sar</taxon>
        <taxon>Stramenopiles</taxon>
        <taxon>Ochrophyta</taxon>
        <taxon>Bacillariophyta</taxon>
        <taxon>Bacillariophyceae</taxon>
        <taxon>Bacillariophycidae</taxon>
        <taxon>Naviculales</taxon>
        <taxon>Naviculaceae</taxon>
        <taxon>Seminavis</taxon>
    </lineage>
</organism>
<feature type="region of interest" description="Disordered" evidence="1">
    <location>
        <begin position="1"/>
        <end position="46"/>
    </location>
</feature>
<gene>
    <name evidence="2" type="ORF">SEMRO_897_G217490.1</name>
</gene>
<feature type="compositionally biased region" description="Basic residues" evidence="1">
    <location>
        <begin position="166"/>
        <end position="177"/>
    </location>
</feature>
<evidence type="ECO:0000313" key="2">
    <source>
        <dbReference type="EMBL" id="CAB9517984.1"/>
    </source>
</evidence>
<reference evidence="2" key="1">
    <citation type="submission" date="2020-06" db="EMBL/GenBank/DDBJ databases">
        <authorList>
            <consortium name="Plant Systems Biology data submission"/>
        </authorList>
    </citation>
    <scope>NUCLEOTIDE SEQUENCE</scope>
    <source>
        <strain evidence="2">D6</strain>
    </source>
</reference>
<name>A0A9N8EG65_9STRA</name>
<sequence>MTAHTPNESHLVAPQPPGEVAMAGDAEEGHKRKGRRRSTLRHFGPSSLKKLKKDFFSLADSRRSLSKSFRSSVTKGDKQDPLPFSDGAPGDPVEDPKTSRRRSTMRHFSPSSLVKLKNDFFSLPDSRRSVLSKSNHKSMPMTTSTAMGEQDDPEPLRRNTYPQTKKERRTLKQRFGPKRSLILKLKNGFFRSSRHPEEEVTTDPTSTSRA</sequence>
<evidence type="ECO:0000313" key="3">
    <source>
        <dbReference type="Proteomes" id="UP001153069"/>
    </source>
</evidence>
<feature type="compositionally biased region" description="Basic residues" evidence="1">
    <location>
        <begin position="31"/>
        <end position="40"/>
    </location>
</feature>
<protein>
    <submittedName>
        <fullName evidence="2">Uncharacterized protein</fullName>
    </submittedName>
</protein>
<proteinExistence type="predicted"/>
<dbReference type="AlphaFoldDB" id="A0A9N8EG65"/>